<comment type="caution">
    <text evidence="1">The sequence shown here is derived from an EMBL/GenBank/DDBJ whole genome shotgun (WGS) entry which is preliminary data.</text>
</comment>
<dbReference type="HOGENOM" id="CLU_1970791_0_0_1"/>
<name>H0EU88_GLAL7</name>
<sequence length="127" mass="13926">MLHCVTGFDYRHGLWAEDFKAGLLWRIDPSSLSSNLDLNTEPTLDLHTPTVPSWSWTSINSKVLYDVGLTQVFDAENYSATSSSFASASLERGVSGGEDLLAVWITNMRTSGSSNLCIPTKMITSSF</sequence>
<reference evidence="1 2" key="1">
    <citation type="journal article" date="2012" name="Eukaryot. Cell">
        <title>Genome sequence of the fungus Glarea lozoyensis: the first genome sequence of a species from the Helotiaceae family.</title>
        <authorList>
            <person name="Youssar L."/>
            <person name="Gruening B.A."/>
            <person name="Erxleben A."/>
            <person name="Guenther S."/>
            <person name="Huettel W."/>
        </authorList>
    </citation>
    <scope>NUCLEOTIDE SEQUENCE [LARGE SCALE GENOMIC DNA]</scope>
    <source>
        <strain evidence="2">ATCC 74030 / MF5533</strain>
    </source>
</reference>
<dbReference type="InParanoid" id="H0EU88"/>
<evidence type="ECO:0000313" key="2">
    <source>
        <dbReference type="Proteomes" id="UP000005446"/>
    </source>
</evidence>
<dbReference type="EMBL" id="AGUE01000169">
    <property type="protein sequence ID" value="EHK97900.1"/>
    <property type="molecule type" value="Genomic_DNA"/>
</dbReference>
<protein>
    <submittedName>
        <fullName evidence="1">Uncharacterized protein</fullName>
    </submittedName>
</protein>
<gene>
    <name evidence="1" type="ORF">M7I_6320</name>
</gene>
<organism evidence="1 2">
    <name type="scientific">Glarea lozoyensis (strain ATCC 74030 / MF5533)</name>
    <dbReference type="NCBI Taxonomy" id="1104152"/>
    <lineage>
        <taxon>Eukaryota</taxon>
        <taxon>Fungi</taxon>
        <taxon>Dikarya</taxon>
        <taxon>Ascomycota</taxon>
        <taxon>Pezizomycotina</taxon>
        <taxon>Leotiomycetes</taxon>
        <taxon>Helotiales</taxon>
        <taxon>Helotiaceae</taxon>
        <taxon>Glarea</taxon>
    </lineage>
</organism>
<proteinExistence type="predicted"/>
<dbReference type="AlphaFoldDB" id="H0EU88"/>
<evidence type="ECO:0000313" key="1">
    <source>
        <dbReference type="EMBL" id="EHK97900.1"/>
    </source>
</evidence>
<keyword evidence="2" id="KW-1185">Reference proteome</keyword>
<accession>H0EU88</accession>
<dbReference type="Proteomes" id="UP000005446">
    <property type="component" value="Unassembled WGS sequence"/>
</dbReference>